<dbReference type="PATRIC" id="fig|1433289.7.peg.195"/>
<gene>
    <name evidence="1" type="ORF">X841_01105</name>
</gene>
<accession>A0A0E2Q680</accession>
<dbReference type="InterPro" id="IPR013780">
    <property type="entry name" value="Glyco_hydro_b"/>
</dbReference>
<dbReference type="Gene3D" id="2.60.40.1180">
    <property type="entry name" value="Golgi alpha-mannosidase II"/>
    <property type="match status" value="1"/>
</dbReference>
<reference evidence="2" key="1">
    <citation type="submission" date="2013-12" db="EMBL/GenBank/DDBJ databases">
        <title>Genome sequences of Streptococcus thermophilus strains MTH17CL396 and M17PTZA496 isolated from Fontina cheese in Valle d'Aosta region (Italy).</title>
        <authorList>
            <person name="Treu L."/>
            <person name="Giacomini A."/>
            <person name="Corich V."/>
            <person name="Vendramin V."/>
            <person name="Bovo B."/>
        </authorList>
    </citation>
    <scope>NUCLEOTIDE SEQUENCE [LARGE SCALE GENOMIC DNA]</scope>
    <source>
        <strain evidence="2">M17PTZA496</strain>
    </source>
</reference>
<sequence>MDNKTPYAQENLTVRLSLSGKAAQEAVKIADQLYVTSPDDWATSIMRKAQARLETDEND</sequence>
<comment type="caution">
    <text evidence="1">The sequence shown here is derived from an EMBL/GenBank/DDBJ whole genome shotgun (WGS) entry which is preliminary data.</text>
</comment>
<proteinExistence type="predicted"/>
<dbReference type="HOGENOM" id="CLU_2959071_0_0_9"/>
<evidence type="ECO:0000313" key="1">
    <source>
        <dbReference type="EMBL" id="ETW91745.1"/>
    </source>
</evidence>
<dbReference type="EMBL" id="AZJT01000010">
    <property type="protein sequence ID" value="ETW91745.1"/>
    <property type="molecule type" value="Genomic_DNA"/>
</dbReference>
<dbReference type="Proteomes" id="UP000024559">
    <property type="component" value="Chromosome"/>
</dbReference>
<protein>
    <submittedName>
        <fullName evidence="1">Uncharacterized protein</fullName>
    </submittedName>
</protein>
<dbReference type="RefSeq" id="WP_223899617.1">
    <property type="nucleotide sequence ID" value="NZ_CM002372.1"/>
</dbReference>
<evidence type="ECO:0000313" key="2">
    <source>
        <dbReference type="Proteomes" id="UP000024559"/>
    </source>
</evidence>
<dbReference type="AlphaFoldDB" id="A0A0E2Q680"/>
<name>A0A0E2Q680_STRTR</name>
<organism evidence="1 2">
    <name type="scientific">Streptococcus thermophilus M17PTZA496</name>
    <dbReference type="NCBI Taxonomy" id="1433289"/>
    <lineage>
        <taxon>Bacteria</taxon>
        <taxon>Bacillati</taxon>
        <taxon>Bacillota</taxon>
        <taxon>Bacilli</taxon>
        <taxon>Lactobacillales</taxon>
        <taxon>Streptococcaceae</taxon>
        <taxon>Streptococcus</taxon>
    </lineage>
</organism>